<dbReference type="Proteomes" id="UP000587002">
    <property type="component" value="Unassembled WGS sequence"/>
</dbReference>
<dbReference type="AlphaFoldDB" id="A0A853AC56"/>
<sequence length="71" mass="7223">MPEPFVGAGASLLDVGHRRAVAERGLGQLPLGQVGGLPERGELFAQGATLLGDGLGFAGHVDHSSECPWGC</sequence>
<gene>
    <name evidence="1" type="ORF">HNR68_000066</name>
</gene>
<evidence type="ECO:0000313" key="2">
    <source>
        <dbReference type="Proteomes" id="UP000587002"/>
    </source>
</evidence>
<proteinExistence type="predicted"/>
<reference evidence="1 2" key="1">
    <citation type="submission" date="2020-07" db="EMBL/GenBank/DDBJ databases">
        <title>Sequencing the genomes of 1000 actinobacteria strains.</title>
        <authorList>
            <person name="Klenk H.-P."/>
        </authorList>
    </citation>
    <scope>NUCLEOTIDE SEQUENCE [LARGE SCALE GENOMIC DNA]</scope>
    <source>
        <strain evidence="1 2">DSM 44065</strain>
    </source>
</reference>
<protein>
    <submittedName>
        <fullName evidence="1">Uncharacterized protein</fullName>
    </submittedName>
</protein>
<name>A0A853AC56_9PSEU</name>
<comment type="caution">
    <text evidence="1">The sequence shown here is derived from an EMBL/GenBank/DDBJ whole genome shotgun (WGS) entry which is preliminary data.</text>
</comment>
<organism evidence="1 2">
    <name type="scientific">Saccharopolyspora hordei</name>
    <dbReference type="NCBI Taxonomy" id="1838"/>
    <lineage>
        <taxon>Bacteria</taxon>
        <taxon>Bacillati</taxon>
        <taxon>Actinomycetota</taxon>
        <taxon>Actinomycetes</taxon>
        <taxon>Pseudonocardiales</taxon>
        <taxon>Pseudonocardiaceae</taxon>
        <taxon>Saccharopolyspora</taxon>
    </lineage>
</organism>
<dbReference type="RefSeq" id="WP_246331437.1">
    <property type="nucleotide sequence ID" value="NZ_BAABFH010000001.1"/>
</dbReference>
<evidence type="ECO:0000313" key="1">
    <source>
        <dbReference type="EMBL" id="NYI81436.1"/>
    </source>
</evidence>
<dbReference type="EMBL" id="JACCFJ010000001">
    <property type="protein sequence ID" value="NYI81436.1"/>
    <property type="molecule type" value="Genomic_DNA"/>
</dbReference>
<accession>A0A853AC56</accession>
<keyword evidence="2" id="KW-1185">Reference proteome</keyword>